<dbReference type="Pfam" id="PF01797">
    <property type="entry name" value="Y1_Tnp"/>
    <property type="match status" value="1"/>
</dbReference>
<evidence type="ECO:0000259" key="1">
    <source>
        <dbReference type="SMART" id="SM01321"/>
    </source>
</evidence>
<dbReference type="SUPFAM" id="SSF143422">
    <property type="entry name" value="Transposase IS200-like"/>
    <property type="match status" value="1"/>
</dbReference>
<evidence type="ECO:0000313" key="2">
    <source>
        <dbReference type="EMBL" id="OGL79859.1"/>
    </source>
</evidence>
<accession>A0A1F7UNM7</accession>
<gene>
    <name evidence="2" type="ORF">A3B21_00505</name>
</gene>
<reference evidence="2 3" key="1">
    <citation type="journal article" date="2016" name="Nat. Commun.">
        <title>Thousands of microbial genomes shed light on interconnected biogeochemical processes in an aquifer system.</title>
        <authorList>
            <person name="Anantharaman K."/>
            <person name="Brown C.T."/>
            <person name="Hug L.A."/>
            <person name="Sharon I."/>
            <person name="Castelle C.J."/>
            <person name="Probst A.J."/>
            <person name="Thomas B.C."/>
            <person name="Singh A."/>
            <person name="Wilkins M.J."/>
            <person name="Karaoz U."/>
            <person name="Brodie E.L."/>
            <person name="Williams K.H."/>
            <person name="Hubbard S.S."/>
            <person name="Banfield J.F."/>
        </authorList>
    </citation>
    <scope>NUCLEOTIDE SEQUENCE [LARGE SCALE GENOMIC DNA]</scope>
</reference>
<organism evidence="2 3">
    <name type="scientific">Candidatus Uhrbacteria bacterium RIFCSPLOWO2_01_FULL_47_24</name>
    <dbReference type="NCBI Taxonomy" id="1802401"/>
    <lineage>
        <taxon>Bacteria</taxon>
        <taxon>Candidatus Uhriibacteriota</taxon>
    </lineage>
</organism>
<dbReference type="Gene3D" id="3.30.70.1290">
    <property type="entry name" value="Transposase IS200-like"/>
    <property type="match status" value="1"/>
</dbReference>
<dbReference type="AlphaFoldDB" id="A0A1F7UNM7"/>
<dbReference type="GO" id="GO:0004803">
    <property type="term" value="F:transposase activity"/>
    <property type="evidence" value="ECO:0007669"/>
    <property type="project" value="InterPro"/>
</dbReference>
<dbReference type="InterPro" id="IPR036515">
    <property type="entry name" value="Transposase_17_sf"/>
</dbReference>
<comment type="caution">
    <text evidence="2">The sequence shown here is derived from an EMBL/GenBank/DDBJ whole genome shotgun (WGS) entry which is preliminary data.</text>
</comment>
<proteinExistence type="predicted"/>
<name>A0A1F7UNM7_9BACT</name>
<dbReference type="InterPro" id="IPR002686">
    <property type="entry name" value="Transposase_17"/>
</dbReference>
<dbReference type="PANTHER" id="PTHR33360">
    <property type="entry name" value="TRANSPOSASE FOR INSERTION SEQUENCE ELEMENT IS200"/>
    <property type="match status" value="1"/>
</dbReference>
<dbReference type="EMBL" id="MGEJ01000022">
    <property type="protein sequence ID" value="OGL79859.1"/>
    <property type="molecule type" value="Genomic_DNA"/>
</dbReference>
<dbReference type="STRING" id="1802401.A3B21_00505"/>
<protein>
    <submittedName>
        <fullName evidence="2">Transposase</fullName>
    </submittedName>
</protein>
<dbReference type="Proteomes" id="UP000176897">
    <property type="component" value="Unassembled WGS sequence"/>
</dbReference>
<dbReference type="SMART" id="SM01321">
    <property type="entry name" value="Y1_Tnp"/>
    <property type="match status" value="1"/>
</dbReference>
<dbReference type="GO" id="GO:0006313">
    <property type="term" value="P:DNA transposition"/>
    <property type="evidence" value="ECO:0007669"/>
    <property type="project" value="InterPro"/>
</dbReference>
<dbReference type="PANTHER" id="PTHR33360:SF2">
    <property type="entry name" value="TRANSPOSASE FOR INSERTION SEQUENCE ELEMENT IS200"/>
    <property type="match status" value="1"/>
</dbReference>
<sequence>MALIRTHHNAYDTHYHIVFPVKYRKALLQDEIPLAISTIAQEIAQRYDIEFEKIGTDLNHIHLLASFPPKLSGSEVVRIFKSITARELFKRFPALKKDLWGGEFWSDGFYLSTVSERGNWKVVEQYVASQGKTMDTPPQLRLFT</sequence>
<evidence type="ECO:0000313" key="3">
    <source>
        <dbReference type="Proteomes" id="UP000176897"/>
    </source>
</evidence>
<feature type="domain" description="Transposase IS200-like" evidence="1">
    <location>
        <begin position="10"/>
        <end position="130"/>
    </location>
</feature>
<dbReference type="GO" id="GO:0003677">
    <property type="term" value="F:DNA binding"/>
    <property type="evidence" value="ECO:0007669"/>
    <property type="project" value="InterPro"/>
</dbReference>
<dbReference type="NCBIfam" id="NF033573">
    <property type="entry name" value="transpos_IS200"/>
    <property type="match status" value="1"/>
</dbReference>